<dbReference type="Pfam" id="PF14681">
    <property type="entry name" value="UPRTase"/>
    <property type="match status" value="1"/>
</dbReference>
<comment type="cofactor">
    <cofactor evidence="1">
        <name>Mg(2+)</name>
        <dbReference type="ChEBI" id="CHEBI:18420"/>
    </cofactor>
</comment>
<dbReference type="InterPro" id="IPR029057">
    <property type="entry name" value="PRTase-like"/>
</dbReference>
<evidence type="ECO:0000256" key="1">
    <source>
        <dbReference type="ARBA" id="ARBA00001946"/>
    </source>
</evidence>
<evidence type="ECO:0000313" key="12">
    <source>
        <dbReference type="Proteomes" id="UP000664203"/>
    </source>
</evidence>
<dbReference type="FunFam" id="3.40.50.2020:FF:000049">
    <property type="entry name" value="Putative uracil phosphoribosyltransferase urg2"/>
    <property type="match status" value="1"/>
</dbReference>
<evidence type="ECO:0000256" key="2">
    <source>
        <dbReference type="ARBA" id="ARBA00005180"/>
    </source>
</evidence>
<dbReference type="PANTHER" id="PTHR32315:SF4">
    <property type="entry name" value="URACIL PHOSPHORIBOSYLTRANSFERASE, CHLOROPLASTIC"/>
    <property type="match status" value="1"/>
</dbReference>
<dbReference type="AlphaFoldDB" id="A0A8H3G176"/>
<name>A0A8H3G176_9LECA</name>
<keyword evidence="5" id="KW-0021">Allosteric enzyme</keyword>
<protein>
    <recommendedName>
        <fullName evidence="4">uracil phosphoribosyltransferase</fullName>
        <ecNumber evidence="4">2.4.2.9</ecNumber>
    </recommendedName>
</protein>
<evidence type="ECO:0000259" key="10">
    <source>
        <dbReference type="Pfam" id="PF14681"/>
    </source>
</evidence>
<comment type="caution">
    <text evidence="11">The sequence shown here is derived from an EMBL/GenBank/DDBJ whole genome shotgun (WGS) entry which is preliminary data.</text>
</comment>
<dbReference type="InterPro" id="IPR050054">
    <property type="entry name" value="UPRTase/APRTase"/>
</dbReference>
<reference evidence="11" key="1">
    <citation type="submission" date="2021-03" db="EMBL/GenBank/DDBJ databases">
        <authorList>
            <person name="Tagirdzhanova G."/>
        </authorList>
    </citation>
    <scope>NUCLEOTIDE SEQUENCE</scope>
</reference>
<dbReference type="InterPro" id="IPR000836">
    <property type="entry name" value="PRTase_dom"/>
</dbReference>
<keyword evidence="7" id="KW-0808">Transferase</keyword>
<keyword evidence="9" id="KW-0342">GTP-binding</keyword>
<feature type="domain" description="Phosphoribosyltransferase" evidence="10">
    <location>
        <begin position="12"/>
        <end position="242"/>
    </location>
</feature>
<dbReference type="EC" id="2.4.2.9" evidence="4"/>
<dbReference type="NCBIfam" id="NF001097">
    <property type="entry name" value="PRK00129.1"/>
    <property type="match status" value="1"/>
</dbReference>
<keyword evidence="6" id="KW-0328">Glycosyltransferase</keyword>
<dbReference type="Gene3D" id="3.40.50.2020">
    <property type="match status" value="1"/>
</dbReference>
<sequence>MASPALPVNIHVSTHPCLRAKLSQLRSKDAHARETKSLVHEIALIVGCEALAKCLQTTSSGTFGHANPADEQGETPLGYTFSTETITPNVALVPVLRSGLGMLEDSSALQALLPEPVPVHHLGLFREPTTLQPIEYYNNLPYHRPTSVNPDPFPIPSIAILLDPLIATGGTSSAAIQTLLEWGVRKVVVISVLGSEEGVRRAAEENGSESVEVWVGGLDGQVDERGMIRPGLGDVGDRLFLTIGK</sequence>
<evidence type="ECO:0000256" key="6">
    <source>
        <dbReference type="ARBA" id="ARBA00022676"/>
    </source>
</evidence>
<dbReference type="GO" id="GO:0004845">
    <property type="term" value="F:uracil phosphoribosyltransferase activity"/>
    <property type="evidence" value="ECO:0007669"/>
    <property type="project" value="UniProtKB-EC"/>
</dbReference>
<dbReference type="PANTHER" id="PTHR32315">
    <property type="entry name" value="ADENINE PHOSPHORIBOSYLTRANSFERASE"/>
    <property type="match status" value="1"/>
</dbReference>
<evidence type="ECO:0000256" key="3">
    <source>
        <dbReference type="ARBA" id="ARBA00009516"/>
    </source>
</evidence>
<dbReference type="SUPFAM" id="SSF53271">
    <property type="entry name" value="PRTase-like"/>
    <property type="match status" value="1"/>
</dbReference>
<organism evidence="11 12">
    <name type="scientific">Alectoria fallacina</name>
    <dbReference type="NCBI Taxonomy" id="1903189"/>
    <lineage>
        <taxon>Eukaryota</taxon>
        <taxon>Fungi</taxon>
        <taxon>Dikarya</taxon>
        <taxon>Ascomycota</taxon>
        <taxon>Pezizomycotina</taxon>
        <taxon>Lecanoromycetes</taxon>
        <taxon>OSLEUM clade</taxon>
        <taxon>Lecanoromycetidae</taxon>
        <taxon>Lecanorales</taxon>
        <taxon>Lecanorineae</taxon>
        <taxon>Parmeliaceae</taxon>
        <taxon>Alectoria</taxon>
    </lineage>
</organism>
<dbReference type="OrthoDB" id="10257085at2759"/>
<keyword evidence="8" id="KW-0547">Nucleotide-binding</keyword>
<dbReference type="CDD" id="cd06223">
    <property type="entry name" value="PRTases_typeI"/>
    <property type="match status" value="1"/>
</dbReference>
<proteinExistence type="inferred from homology"/>
<accession>A0A8H3G176</accession>
<dbReference type="Proteomes" id="UP000664203">
    <property type="component" value="Unassembled WGS sequence"/>
</dbReference>
<evidence type="ECO:0000256" key="4">
    <source>
        <dbReference type="ARBA" id="ARBA00011894"/>
    </source>
</evidence>
<dbReference type="EMBL" id="CAJPDR010000386">
    <property type="protein sequence ID" value="CAF9934714.1"/>
    <property type="molecule type" value="Genomic_DNA"/>
</dbReference>
<dbReference type="GO" id="GO:0005525">
    <property type="term" value="F:GTP binding"/>
    <property type="evidence" value="ECO:0007669"/>
    <property type="project" value="UniProtKB-KW"/>
</dbReference>
<evidence type="ECO:0000256" key="8">
    <source>
        <dbReference type="ARBA" id="ARBA00022741"/>
    </source>
</evidence>
<comment type="pathway">
    <text evidence="2">Pyrimidine metabolism; UMP biosynthesis via salvage pathway; UMP from uracil: step 1/1.</text>
</comment>
<gene>
    <name evidence="11" type="ORF">ALECFALPRED_006071</name>
</gene>
<evidence type="ECO:0000313" key="11">
    <source>
        <dbReference type="EMBL" id="CAF9934714.1"/>
    </source>
</evidence>
<evidence type="ECO:0000256" key="7">
    <source>
        <dbReference type="ARBA" id="ARBA00022679"/>
    </source>
</evidence>
<keyword evidence="12" id="KW-1185">Reference proteome</keyword>
<comment type="similarity">
    <text evidence="3">Belongs to the UPRTase family.</text>
</comment>
<evidence type="ECO:0000256" key="9">
    <source>
        <dbReference type="ARBA" id="ARBA00023134"/>
    </source>
</evidence>
<evidence type="ECO:0000256" key="5">
    <source>
        <dbReference type="ARBA" id="ARBA00022533"/>
    </source>
</evidence>